<keyword evidence="2" id="KW-1185">Reference proteome</keyword>
<proteinExistence type="predicted"/>
<gene>
    <name evidence="1" type="ORF">SAMN05444280_11877</name>
</gene>
<name>A0A1M6J1Y8_9BACT</name>
<evidence type="ECO:0000313" key="1">
    <source>
        <dbReference type="EMBL" id="SHJ40601.1"/>
    </source>
</evidence>
<evidence type="ECO:0000313" key="2">
    <source>
        <dbReference type="Proteomes" id="UP000184050"/>
    </source>
</evidence>
<dbReference type="Proteomes" id="UP000184050">
    <property type="component" value="Unassembled WGS sequence"/>
</dbReference>
<dbReference type="EMBL" id="FQZE01000018">
    <property type="protein sequence ID" value="SHJ40601.1"/>
    <property type="molecule type" value="Genomic_DNA"/>
</dbReference>
<dbReference type="AlphaFoldDB" id="A0A1M6J1Y8"/>
<protein>
    <submittedName>
        <fullName evidence="1">Uncharacterized protein</fullName>
    </submittedName>
</protein>
<reference evidence="1 2" key="1">
    <citation type="submission" date="2016-11" db="EMBL/GenBank/DDBJ databases">
        <authorList>
            <person name="Jaros S."/>
            <person name="Januszkiewicz K."/>
            <person name="Wedrychowicz H."/>
        </authorList>
    </citation>
    <scope>NUCLEOTIDE SEQUENCE [LARGE SCALE GENOMIC DNA]</scope>
    <source>
        <strain evidence="1 2">DSM 27063</strain>
    </source>
</reference>
<dbReference type="OrthoDB" id="1123402at2"/>
<organism evidence="1 2">
    <name type="scientific">Tangfeifania diversioriginum</name>
    <dbReference type="NCBI Taxonomy" id="1168035"/>
    <lineage>
        <taxon>Bacteria</taxon>
        <taxon>Pseudomonadati</taxon>
        <taxon>Bacteroidota</taxon>
        <taxon>Bacteroidia</taxon>
        <taxon>Marinilabiliales</taxon>
        <taxon>Prolixibacteraceae</taxon>
        <taxon>Tangfeifania</taxon>
    </lineage>
</organism>
<sequence>MKKVKKLLNCLEISIKNFFFNSTENDKNQECKNELKLDFNSPGDSKENEVEEYLNNYKSTTRWQTV</sequence>
<dbReference type="STRING" id="1168035.SAMN05444280_11877"/>
<dbReference type="RefSeq" id="WP_073169913.1">
    <property type="nucleotide sequence ID" value="NZ_FQZE01000018.1"/>
</dbReference>
<accession>A0A1M6J1Y8</accession>